<evidence type="ECO:0000256" key="5">
    <source>
        <dbReference type="ARBA" id="ARBA00023136"/>
    </source>
</evidence>
<keyword evidence="5 6" id="KW-0472">Membrane</keyword>
<dbReference type="RefSeq" id="WP_005998834.1">
    <property type="nucleotide sequence ID" value="NZ_AAEW02000005.1"/>
</dbReference>
<proteinExistence type="predicted"/>
<evidence type="ECO:0000256" key="1">
    <source>
        <dbReference type="ARBA" id="ARBA00004167"/>
    </source>
</evidence>
<comment type="subcellular location">
    <subcellularLocation>
        <location evidence="1">Membrane</location>
        <topology evidence="1">Single-pass membrane protein</topology>
    </subcellularLocation>
</comment>
<dbReference type="SUPFAM" id="SSF54523">
    <property type="entry name" value="Pili subunits"/>
    <property type="match status" value="1"/>
</dbReference>
<reference evidence="7" key="1">
    <citation type="submission" date="2006-05" db="EMBL/GenBank/DDBJ databases">
        <title>Annotation of the draft genome assembly of Desulfuromonas acetoxidans DSM 684.</title>
        <authorList>
            <consortium name="US DOE Joint Genome Institute (JGI-ORNL)"/>
            <person name="Larimer F."/>
            <person name="Land M."/>
            <person name="Hauser L."/>
        </authorList>
    </citation>
    <scope>NUCLEOTIDE SEQUENCE [LARGE SCALE GENOMIC DNA]</scope>
    <source>
        <strain evidence="7">DSM 684</strain>
    </source>
</reference>
<keyword evidence="4 6" id="KW-1133">Transmembrane helix</keyword>
<dbReference type="InterPro" id="IPR045584">
    <property type="entry name" value="Pilin-like"/>
</dbReference>
<dbReference type="Pfam" id="PF07963">
    <property type="entry name" value="N_methyl"/>
    <property type="match status" value="1"/>
</dbReference>
<evidence type="ECO:0000256" key="2">
    <source>
        <dbReference type="ARBA" id="ARBA00022481"/>
    </source>
</evidence>
<feature type="transmembrane region" description="Helical" evidence="6">
    <location>
        <begin position="20"/>
        <end position="45"/>
    </location>
</feature>
<gene>
    <name evidence="7" type="ORF">Dace_1759</name>
</gene>
<dbReference type="PROSITE" id="PS00409">
    <property type="entry name" value="PROKAR_NTER_METHYL"/>
    <property type="match status" value="1"/>
</dbReference>
<accession>Q1K1U3</accession>
<evidence type="ECO:0000256" key="6">
    <source>
        <dbReference type="SAM" id="Phobius"/>
    </source>
</evidence>
<dbReference type="PANTHER" id="PTHR30093:SF44">
    <property type="entry name" value="TYPE II SECRETION SYSTEM CORE PROTEIN G"/>
    <property type="match status" value="1"/>
</dbReference>
<dbReference type="AlphaFoldDB" id="Q1K1U3"/>
<keyword evidence="3 6" id="KW-0812">Transmembrane</keyword>
<keyword evidence="2" id="KW-0488">Methylation</keyword>
<reference evidence="7" key="2">
    <citation type="submission" date="2006-05" db="EMBL/GenBank/DDBJ databases">
        <title>Sequencing of the draft genome and assembly of Desulfuromonas acetoxidans DSM 684.</title>
        <authorList>
            <consortium name="US DOE Joint Genome Institute (JGI-PGF)"/>
            <person name="Copeland A."/>
            <person name="Lucas S."/>
            <person name="Lapidus A."/>
            <person name="Barry K."/>
            <person name="Detter J.C."/>
            <person name="Glavina del Rio T."/>
            <person name="Hammon N."/>
            <person name="Israni S."/>
            <person name="Dalin E."/>
            <person name="Tice H."/>
            <person name="Bruce D."/>
            <person name="Pitluck S."/>
            <person name="Richardson P."/>
        </authorList>
    </citation>
    <scope>NUCLEOTIDE SEQUENCE [LARGE SCALE GENOMIC DNA]</scope>
    <source>
        <strain evidence="7">DSM 684</strain>
    </source>
</reference>
<evidence type="ECO:0000256" key="4">
    <source>
        <dbReference type="ARBA" id="ARBA00022989"/>
    </source>
</evidence>
<comment type="caution">
    <text evidence="7">The sequence shown here is derived from an EMBL/GenBank/DDBJ whole genome shotgun (WGS) entry which is preliminary data.</text>
</comment>
<dbReference type="Gene3D" id="3.30.700.10">
    <property type="entry name" value="Glycoprotein, Type 4 Pilin"/>
    <property type="match status" value="1"/>
</dbReference>
<sequence>MSKFQKENLKMTQTHTHESGYTLIELLTVITIIGILSTIAIPHYIAHRDKAKMATVYSTLHQIRLVQEVYKTSYQTYFSLGDTVITHADSPVEVTGTDLELYIPNGQAYQIQTPIGLEENAYTVKIKTNFDRNMDGIDDLYLFESDKTAFPLYPTSF</sequence>
<organism evidence="7 8">
    <name type="scientific">Desulfuromonas acetoxidans (strain DSM 684 / 11070)</name>
    <dbReference type="NCBI Taxonomy" id="281689"/>
    <lineage>
        <taxon>Bacteria</taxon>
        <taxon>Pseudomonadati</taxon>
        <taxon>Thermodesulfobacteriota</taxon>
        <taxon>Desulfuromonadia</taxon>
        <taxon>Desulfuromonadales</taxon>
        <taxon>Desulfuromonadaceae</taxon>
        <taxon>Desulfuromonas</taxon>
    </lineage>
</organism>
<evidence type="ECO:0000313" key="8">
    <source>
        <dbReference type="Proteomes" id="UP000005695"/>
    </source>
</evidence>
<dbReference type="Proteomes" id="UP000005695">
    <property type="component" value="Unassembled WGS sequence"/>
</dbReference>
<evidence type="ECO:0000313" key="7">
    <source>
        <dbReference type="EMBL" id="EAT16295.1"/>
    </source>
</evidence>
<dbReference type="PANTHER" id="PTHR30093">
    <property type="entry name" value="GENERAL SECRETION PATHWAY PROTEIN G"/>
    <property type="match status" value="1"/>
</dbReference>
<keyword evidence="8" id="KW-1185">Reference proteome</keyword>
<dbReference type="InterPro" id="IPR012902">
    <property type="entry name" value="N_methyl_site"/>
</dbReference>
<dbReference type="EMBL" id="AAEW02000005">
    <property type="protein sequence ID" value="EAT16295.1"/>
    <property type="molecule type" value="Genomic_DNA"/>
</dbReference>
<dbReference type="GO" id="GO:0016020">
    <property type="term" value="C:membrane"/>
    <property type="evidence" value="ECO:0007669"/>
    <property type="project" value="UniProtKB-SubCell"/>
</dbReference>
<evidence type="ECO:0000256" key="3">
    <source>
        <dbReference type="ARBA" id="ARBA00022692"/>
    </source>
</evidence>
<evidence type="ECO:0008006" key="9">
    <source>
        <dbReference type="Google" id="ProtNLM"/>
    </source>
</evidence>
<dbReference type="NCBIfam" id="TIGR02532">
    <property type="entry name" value="IV_pilin_GFxxxE"/>
    <property type="match status" value="1"/>
</dbReference>
<protein>
    <recommendedName>
        <fullName evidence="9">Prepilin-type N-terminal cleavage/methylation domain-containing protein</fullName>
    </recommendedName>
</protein>
<name>Q1K1U3_DESA6</name>